<feature type="compositionally biased region" description="Basic and acidic residues" evidence="1">
    <location>
        <begin position="42"/>
        <end position="53"/>
    </location>
</feature>
<evidence type="ECO:0000313" key="2">
    <source>
        <dbReference type="EMBL" id="KAL0455545.1"/>
    </source>
</evidence>
<feature type="region of interest" description="Disordered" evidence="1">
    <location>
        <begin position="25"/>
        <end position="77"/>
    </location>
</feature>
<name>A0AAW2XNB8_9LAMI</name>
<sequence>MARRTLAPLMPKESTGEAPLLMIEAAEKGAAHSSLAPPNPNPREEVAPPRVTHDAPAPMAGSSPVHRDRAPHMESSAAAPNIFIGKVPLRTYPMLPQPETKFARDLSIQLDDHFGLFPRRSRMGKLLFARRLRW</sequence>
<accession>A0AAW2XNB8</accession>
<protein>
    <submittedName>
        <fullName evidence="2">Uncharacterized protein</fullName>
    </submittedName>
</protein>
<reference evidence="2" key="2">
    <citation type="journal article" date="2024" name="Plant">
        <title>Genomic evolution and insights into agronomic trait innovations of Sesamum species.</title>
        <authorList>
            <person name="Miao H."/>
            <person name="Wang L."/>
            <person name="Qu L."/>
            <person name="Liu H."/>
            <person name="Sun Y."/>
            <person name="Le M."/>
            <person name="Wang Q."/>
            <person name="Wei S."/>
            <person name="Zheng Y."/>
            <person name="Lin W."/>
            <person name="Duan Y."/>
            <person name="Cao H."/>
            <person name="Xiong S."/>
            <person name="Wang X."/>
            <person name="Wei L."/>
            <person name="Li C."/>
            <person name="Ma Q."/>
            <person name="Ju M."/>
            <person name="Zhao R."/>
            <person name="Li G."/>
            <person name="Mu C."/>
            <person name="Tian Q."/>
            <person name="Mei H."/>
            <person name="Zhang T."/>
            <person name="Gao T."/>
            <person name="Zhang H."/>
        </authorList>
    </citation>
    <scope>NUCLEOTIDE SEQUENCE</scope>
    <source>
        <strain evidence="2">KEN1</strain>
    </source>
</reference>
<organism evidence="2">
    <name type="scientific">Sesamum latifolium</name>
    <dbReference type="NCBI Taxonomy" id="2727402"/>
    <lineage>
        <taxon>Eukaryota</taxon>
        <taxon>Viridiplantae</taxon>
        <taxon>Streptophyta</taxon>
        <taxon>Embryophyta</taxon>
        <taxon>Tracheophyta</taxon>
        <taxon>Spermatophyta</taxon>
        <taxon>Magnoliopsida</taxon>
        <taxon>eudicotyledons</taxon>
        <taxon>Gunneridae</taxon>
        <taxon>Pentapetalae</taxon>
        <taxon>asterids</taxon>
        <taxon>lamiids</taxon>
        <taxon>Lamiales</taxon>
        <taxon>Pedaliaceae</taxon>
        <taxon>Sesamum</taxon>
    </lineage>
</organism>
<dbReference type="AlphaFoldDB" id="A0AAW2XNB8"/>
<dbReference type="EMBL" id="JACGWN010000003">
    <property type="protein sequence ID" value="KAL0455545.1"/>
    <property type="molecule type" value="Genomic_DNA"/>
</dbReference>
<proteinExistence type="predicted"/>
<gene>
    <name evidence="2" type="ORF">Slati_0893700</name>
</gene>
<comment type="caution">
    <text evidence="2">The sequence shown here is derived from an EMBL/GenBank/DDBJ whole genome shotgun (WGS) entry which is preliminary data.</text>
</comment>
<evidence type="ECO:0000256" key="1">
    <source>
        <dbReference type="SAM" id="MobiDB-lite"/>
    </source>
</evidence>
<reference evidence="2" key="1">
    <citation type="submission" date="2020-06" db="EMBL/GenBank/DDBJ databases">
        <authorList>
            <person name="Li T."/>
            <person name="Hu X."/>
            <person name="Zhang T."/>
            <person name="Song X."/>
            <person name="Zhang H."/>
            <person name="Dai N."/>
            <person name="Sheng W."/>
            <person name="Hou X."/>
            <person name="Wei L."/>
        </authorList>
    </citation>
    <scope>NUCLEOTIDE SEQUENCE</scope>
    <source>
        <strain evidence="2">KEN1</strain>
        <tissue evidence="2">Leaf</tissue>
    </source>
</reference>